<evidence type="ECO:0000313" key="2">
    <source>
        <dbReference type="Proteomes" id="UP000009080"/>
    </source>
</evidence>
<dbReference type="KEGG" id="ttu:TERTU_2888"/>
<dbReference type="RefSeq" id="WP_015817867.1">
    <property type="nucleotide sequence ID" value="NC_012997.1"/>
</dbReference>
<name>C5BNA4_TERTT</name>
<dbReference type="HOGENOM" id="CLU_1864180_0_0_6"/>
<dbReference type="AlphaFoldDB" id="C5BNA4"/>
<protein>
    <submittedName>
        <fullName evidence="1">Uncharacterized protein</fullName>
    </submittedName>
</protein>
<proteinExistence type="predicted"/>
<dbReference type="GeneID" id="58410312"/>
<accession>C5BNA4</accession>
<evidence type="ECO:0000313" key="1">
    <source>
        <dbReference type="EMBL" id="ACR11756.1"/>
    </source>
</evidence>
<reference evidence="1 2" key="1">
    <citation type="journal article" date="2009" name="PLoS ONE">
        <title>The complete genome of Teredinibacter turnerae T7901: an intracellular endosymbiont of marine wood-boring bivalves (shipworms).</title>
        <authorList>
            <person name="Yang J.C."/>
            <person name="Madupu R."/>
            <person name="Durkin A.S."/>
            <person name="Ekborg N.A."/>
            <person name="Pedamallu C.S."/>
            <person name="Hostetler J.B."/>
            <person name="Radune D."/>
            <person name="Toms B.S."/>
            <person name="Henrissat B."/>
            <person name="Coutinho P.M."/>
            <person name="Schwarz S."/>
            <person name="Field L."/>
            <person name="Trindade-Silva A.E."/>
            <person name="Soares C.A.G."/>
            <person name="Elshahawi S."/>
            <person name="Hanora A."/>
            <person name="Schmidt E.W."/>
            <person name="Haygood M.G."/>
            <person name="Posfai J."/>
            <person name="Benner J."/>
            <person name="Madinger C."/>
            <person name="Nove J."/>
            <person name="Anton B."/>
            <person name="Chaudhary K."/>
            <person name="Foster J."/>
            <person name="Holman A."/>
            <person name="Kumar S."/>
            <person name="Lessard P.A."/>
            <person name="Luyten Y.A."/>
            <person name="Slatko B."/>
            <person name="Wood N."/>
            <person name="Wu B."/>
            <person name="Teplitski M."/>
            <person name="Mougous J.D."/>
            <person name="Ward N."/>
            <person name="Eisen J.A."/>
            <person name="Badger J.H."/>
            <person name="Distel D.L."/>
        </authorList>
    </citation>
    <scope>NUCLEOTIDE SEQUENCE [LARGE SCALE GENOMIC DNA]</scope>
    <source>
        <strain evidence="2">ATCC 39867 / T7901</strain>
    </source>
</reference>
<sequence>MIEKMTIAGVAAIALMSQSVWGLDLAIELDTEVSGEYVAGIGYAQGITSNVANDLSNAFIGCEIEADVVDGTIGRCAAKLSDTNEEVNCITSDEGQLTAIAGLTDSSFIRFEVLGALCKKIIVENGSQFGAKRIFVF</sequence>
<gene>
    <name evidence="1" type="ordered locus">TERTU_2888</name>
</gene>
<organism evidence="1 2">
    <name type="scientific">Teredinibacter turnerae (strain ATCC 39867 / T7901)</name>
    <dbReference type="NCBI Taxonomy" id="377629"/>
    <lineage>
        <taxon>Bacteria</taxon>
        <taxon>Pseudomonadati</taxon>
        <taxon>Pseudomonadota</taxon>
        <taxon>Gammaproteobacteria</taxon>
        <taxon>Cellvibrionales</taxon>
        <taxon>Cellvibrionaceae</taxon>
        <taxon>Teredinibacter</taxon>
    </lineage>
</organism>
<dbReference type="Proteomes" id="UP000009080">
    <property type="component" value="Chromosome"/>
</dbReference>
<dbReference type="EMBL" id="CP001614">
    <property type="protein sequence ID" value="ACR11756.1"/>
    <property type="molecule type" value="Genomic_DNA"/>
</dbReference>
<keyword evidence="2" id="KW-1185">Reference proteome</keyword>